<proteinExistence type="predicted"/>
<dbReference type="EMBL" id="LT906449">
    <property type="protein sequence ID" value="SNV05192.1"/>
    <property type="molecule type" value="Genomic_DNA"/>
</dbReference>
<keyword evidence="3" id="KW-1185">Reference proteome</keyword>
<evidence type="ECO:0000313" key="2">
    <source>
        <dbReference type="EMBL" id="SNV05192.1"/>
    </source>
</evidence>
<reference evidence="1 3" key="1">
    <citation type="submission" date="2016-02" db="EMBL/GenBank/DDBJ databases">
        <authorList>
            <person name="Holder M.E."/>
            <person name="Ajami N.J."/>
            <person name="Petrosino J.F."/>
        </authorList>
    </citation>
    <scope>NUCLEOTIDE SEQUENCE [LARGE SCALE GENOMIC DNA]</scope>
    <source>
        <strain evidence="1 3">CCUG 32990</strain>
    </source>
</reference>
<sequence length="129" mass="13872">MIKATVHIDKEQIHSKLTAKVVDCLTKAGELCIAEARTGGSYTDRTGNLRNSVGYVVLVDGKTERQANINALNAKQVNDLAPKYSSGIVLIVVAGMKYAAYVEAKGYNVLTSAELLAEKIAPQLLSQLH</sequence>
<evidence type="ECO:0000313" key="1">
    <source>
        <dbReference type="EMBL" id="AMD85077.1"/>
    </source>
</evidence>
<name>A0AAX2GVN1_9FLAO</name>
<dbReference type="EMBL" id="CP014227">
    <property type="protein sequence ID" value="AMD85077.1"/>
    <property type="molecule type" value="Genomic_DNA"/>
</dbReference>
<protein>
    <submittedName>
        <fullName evidence="2">Uncharacterized protein</fullName>
    </submittedName>
</protein>
<gene>
    <name evidence="1" type="ORF">AXF12_05815</name>
    <name evidence="2" type="ORF">SAMEA44541418_00556</name>
</gene>
<evidence type="ECO:0000313" key="4">
    <source>
        <dbReference type="Proteomes" id="UP000215539"/>
    </source>
</evidence>
<dbReference type="AlphaFoldDB" id="A0AAX2GVN1"/>
<organism evidence="2 4">
    <name type="scientific">Capnocytophaga haemolytica</name>
    <dbReference type="NCBI Taxonomy" id="45243"/>
    <lineage>
        <taxon>Bacteria</taxon>
        <taxon>Pseudomonadati</taxon>
        <taxon>Bacteroidota</taxon>
        <taxon>Flavobacteriia</taxon>
        <taxon>Flavobacteriales</taxon>
        <taxon>Flavobacteriaceae</taxon>
        <taxon>Capnocytophaga</taxon>
    </lineage>
</organism>
<accession>A0AAX2GVN1</accession>
<dbReference type="RefSeq" id="WP_066429136.1">
    <property type="nucleotide sequence ID" value="NZ_CP014227.1"/>
</dbReference>
<dbReference type="Proteomes" id="UP000215539">
    <property type="component" value="Chromosome 1"/>
</dbReference>
<evidence type="ECO:0000313" key="3">
    <source>
        <dbReference type="Proteomes" id="UP000065822"/>
    </source>
</evidence>
<reference evidence="2 4" key="2">
    <citation type="submission" date="2017-06" db="EMBL/GenBank/DDBJ databases">
        <authorList>
            <consortium name="Pathogen Informatics"/>
        </authorList>
    </citation>
    <scope>NUCLEOTIDE SEQUENCE [LARGE SCALE GENOMIC DNA]</scope>
    <source>
        <strain evidence="2 4">NCTC12947</strain>
    </source>
</reference>
<dbReference type="Proteomes" id="UP000065822">
    <property type="component" value="Chromosome"/>
</dbReference>
<dbReference type="KEGG" id="chg:AXF12_05815"/>